<dbReference type="Proteomes" id="UP000318399">
    <property type="component" value="Unassembled WGS sequence"/>
</dbReference>
<dbReference type="Pfam" id="PF12033">
    <property type="entry name" value="DUF3519"/>
    <property type="match status" value="1"/>
</dbReference>
<feature type="compositionally biased region" description="Basic and acidic residues" evidence="2">
    <location>
        <begin position="204"/>
        <end position="228"/>
    </location>
</feature>
<dbReference type="InterPro" id="IPR041398">
    <property type="entry name" value="DdrB_dom"/>
</dbReference>
<keyword evidence="1" id="KW-0175">Coiled coil</keyword>
<evidence type="ECO:0000313" key="4">
    <source>
        <dbReference type="EMBL" id="OOP94849.1"/>
    </source>
</evidence>
<feature type="coiled-coil region" evidence="1">
    <location>
        <begin position="639"/>
        <end position="669"/>
    </location>
</feature>
<protein>
    <recommendedName>
        <fullName evidence="3">DdrB-like domain-containing protein</fullName>
    </recommendedName>
</protein>
<dbReference type="InterPro" id="IPR021907">
    <property type="entry name" value="DUF3519"/>
</dbReference>
<sequence>MIIEKASNKELELLKDANFKQNIRASLDHDAIAHILKRHGVNSVNVKNGEIPVTNEDIANYRYIINNADAIIRTLDNEDKEVISAFKQINGYAVVVEQAINKKNELALKTMYKNNGSYKNNEVYKAFSSTSLDADAKVRHRLSSYSGATENTTQKPLTDQEDLLKNTELNNETTKDATNLSPLEQANAEKLAKLESEKLQSEQEFLKTKEQENKRKEALKKKLEHERGNASNIESQTKIEVGKDIPTQIQAQIPKSRVRLNEREIYDLDYAIVKAKDLKPSFTTGGTQKRTDMNEEQIKSIAENFDPKKIFGSGGFEDLPIILHDGQVIAGNHRIQGMLNFTPKSRYIYNKAIKEYYHIDLKPDELLVRVPHNRLNNTEINNLAASSNQGRFNSESDHAIAVLSHYEAKLKELDQKLDADSIYSLKNIVAKNLNFDKATHPNVGDSNLALLMFNMPRTKTQGIELLNRWQKEFSNDIKSYEKVKKMFVDNAGSFHNLIHDMNFPKVSLNAYLSDIMDRSFANLKNYQSTSESLKDLSEKFYKTSSLEMFEKSDQTTSDISEILGGAIARFARFDDPSKALFEALKSDNVKKGLKEFKIADVTKDMFNPDSKEFKDIDIYDFTHYLLMVNREPNENNPTLKRLIEAVKDMQKKESEIKEVSKKSAEETEKGTKERAFKVIEDKEAFLKDLNAIKPMPLPKEIDTESFLNDFNGVKNKENFIKHLKSKPDSKHRLAYLHLVEPTLKEPDITLIFKEQGKEVKKEHIKAFQGDPKTIYYFLVTQDNDSKLITGLKVKPIYIKAEIDKADIIHSFIPQARTLKE</sequence>
<evidence type="ECO:0000256" key="1">
    <source>
        <dbReference type="SAM" id="Coils"/>
    </source>
</evidence>
<feature type="domain" description="DdrB-like" evidence="3">
    <location>
        <begin position="262"/>
        <end position="371"/>
    </location>
</feature>
<dbReference type="AlphaFoldDB" id="A0AB36KEL3"/>
<comment type="caution">
    <text evidence="4">The sequence shown here is derived from an EMBL/GenBank/DDBJ whole genome shotgun (WGS) entry which is preliminary data.</text>
</comment>
<feature type="region of interest" description="Disordered" evidence="2">
    <location>
        <begin position="204"/>
        <end position="235"/>
    </location>
</feature>
<organism evidence="4 5">
    <name type="scientific">Helicobacter pylori</name>
    <name type="common">Campylobacter pylori</name>
    <dbReference type="NCBI Taxonomy" id="210"/>
    <lineage>
        <taxon>Bacteria</taxon>
        <taxon>Pseudomonadati</taxon>
        <taxon>Campylobacterota</taxon>
        <taxon>Epsilonproteobacteria</taxon>
        <taxon>Campylobacterales</taxon>
        <taxon>Helicobacteraceae</taxon>
        <taxon>Helicobacter</taxon>
    </lineage>
</organism>
<evidence type="ECO:0000259" key="3">
    <source>
        <dbReference type="Pfam" id="PF18763"/>
    </source>
</evidence>
<accession>A0AB36KEL3</accession>
<dbReference type="Pfam" id="PF18763">
    <property type="entry name" value="ddrB-ParB"/>
    <property type="match status" value="1"/>
</dbReference>
<name>A0AB36KEL3_HELPX</name>
<evidence type="ECO:0000256" key="2">
    <source>
        <dbReference type="SAM" id="MobiDB-lite"/>
    </source>
</evidence>
<gene>
    <name evidence="4" type="ORF">B0X41_06160</name>
</gene>
<dbReference type="EMBL" id="MUOR01000049">
    <property type="protein sequence ID" value="OOP94849.1"/>
    <property type="molecule type" value="Genomic_DNA"/>
</dbReference>
<proteinExistence type="predicted"/>
<reference evidence="4 5" key="1">
    <citation type="journal article" date="2017" name="Front. Cell. Infect. Microbiol.">
        <title>Whole Genome Sequence and Phylogenetic Analysis Show Helicobacter pylori Strains from Latin America Have Followed a Unique Evolution Pathway.</title>
        <authorList>
            <person name="Munoz-Ramirez Z.Y."/>
            <person name="Mendez-Tenorio A."/>
            <person name="Kato I."/>
            <person name="Bravo M.M."/>
            <person name="Rizzato C."/>
            <person name="Thorell K."/>
            <person name="Torres R.C."/>
            <person name="Aviles-Jimenez F."/>
            <person name="Camorlinga M."/>
            <person name="Canzian F."/>
            <person name="Torres J."/>
        </authorList>
    </citation>
    <scope>NUCLEOTIDE SEQUENCE [LARGE SCALE GENOMIC DNA]</scope>
    <source>
        <strain evidence="4 5">CC26084</strain>
    </source>
</reference>
<evidence type="ECO:0000313" key="5">
    <source>
        <dbReference type="Proteomes" id="UP000318399"/>
    </source>
</evidence>